<dbReference type="RefSeq" id="XP_056543067.1">
    <property type="nucleotide sequence ID" value="XM_056687512.1"/>
</dbReference>
<sequence length="161" mass="17703">MADKTLPSWAYVKLDRPRSGSTESTPLLIRIASLAGGREPQAVGPIIALLFSVENLHQVVSRDPSLFHITRLGHAGLIDFRARLTEGDPRVLRALHGSLVDHDRIRDAIALTEGLLLIDRSLQTMTDAELKPLVQQIRDELRAPPETPSADLYDPAINGSF</sequence>
<protein>
    <submittedName>
        <fullName evidence="1">Uncharacterized protein</fullName>
    </submittedName>
</protein>
<proteinExistence type="predicted"/>
<keyword evidence="2" id="KW-1185">Reference proteome</keyword>
<evidence type="ECO:0000313" key="1">
    <source>
        <dbReference type="EMBL" id="KAJ5166606.1"/>
    </source>
</evidence>
<reference evidence="1" key="1">
    <citation type="submission" date="2022-11" db="EMBL/GenBank/DDBJ databases">
        <authorList>
            <person name="Petersen C."/>
        </authorList>
    </citation>
    <scope>NUCLEOTIDE SEQUENCE</scope>
    <source>
        <strain evidence="1">IBT 26290</strain>
    </source>
</reference>
<name>A0A9W9I3S9_9EURO</name>
<organism evidence="1 2">
    <name type="scientific">Penicillium canariense</name>
    <dbReference type="NCBI Taxonomy" id="189055"/>
    <lineage>
        <taxon>Eukaryota</taxon>
        <taxon>Fungi</taxon>
        <taxon>Dikarya</taxon>
        <taxon>Ascomycota</taxon>
        <taxon>Pezizomycotina</taxon>
        <taxon>Eurotiomycetes</taxon>
        <taxon>Eurotiomycetidae</taxon>
        <taxon>Eurotiales</taxon>
        <taxon>Aspergillaceae</taxon>
        <taxon>Penicillium</taxon>
    </lineage>
</organism>
<dbReference type="GeneID" id="81426688"/>
<dbReference type="Proteomes" id="UP001149163">
    <property type="component" value="Unassembled WGS sequence"/>
</dbReference>
<accession>A0A9W9I3S9</accession>
<evidence type="ECO:0000313" key="2">
    <source>
        <dbReference type="Proteomes" id="UP001149163"/>
    </source>
</evidence>
<dbReference type="OrthoDB" id="4358844at2759"/>
<dbReference type="EMBL" id="JAPQKN010000003">
    <property type="protein sequence ID" value="KAJ5166606.1"/>
    <property type="molecule type" value="Genomic_DNA"/>
</dbReference>
<comment type="caution">
    <text evidence="1">The sequence shown here is derived from an EMBL/GenBank/DDBJ whole genome shotgun (WGS) entry which is preliminary data.</text>
</comment>
<reference evidence="1" key="2">
    <citation type="journal article" date="2023" name="IMA Fungus">
        <title>Comparative genomic study of the Penicillium genus elucidates a diverse pangenome and 15 lateral gene transfer events.</title>
        <authorList>
            <person name="Petersen C."/>
            <person name="Sorensen T."/>
            <person name="Nielsen M.R."/>
            <person name="Sondergaard T.E."/>
            <person name="Sorensen J.L."/>
            <person name="Fitzpatrick D.A."/>
            <person name="Frisvad J.C."/>
            <person name="Nielsen K.L."/>
        </authorList>
    </citation>
    <scope>NUCLEOTIDE SEQUENCE</scope>
    <source>
        <strain evidence="1">IBT 26290</strain>
    </source>
</reference>
<gene>
    <name evidence="1" type="ORF">N7482_005387</name>
</gene>
<dbReference type="AlphaFoldDB" id="A0A9W9I3S9"/>